<dbReference type="SMART" id="SM00248">
    <property type="entry name" value="ANK"/>
    <property type="match status" value="4"/>
</dbReference>
<sequence length="658" mass="75326">MKDSGSIHDYSTDVPSTYDGAENNAYYKGGYQRVCIDKEDSALYMSLESRIISAASNRDFESLYKIIYPLLEANEVAHLDSLCVLHWSCYCGRVELVDRLLAAGCDPHYPDDINLETPIYFAIRGSNVPVVQLLVERFGTELLCHENRKRLSPFLLAASDFVEDNVIHTLHTLEFLYLSGVSLEEQDASGRTALMLASRRGCQFVVQWLLSRGANLAHRDHFGNSVLHHACHGGDEATIRFLCKHGAIGLLKSRSLAMTVNEETALGICAMKRHYLQYTMLKLWSWQYALFGNFISFRSSYPGYYWGLSFANLVLYYRMYTHLKTFTPFQGAVVDMWIVGWVLSQCFWFITFASDPGKARKIPVVSQNYRVSGDFEVDMMKDGPMLGGTFESHLQSLQKQQELINFEFYRINCDSYRQNLWIPHDDFDSDLREPLAPYGNSSSDALAQRMQVCKEEAQILKTEMHALYPQVGFERQQHCVFGYADAVLGTVRGLGISSVCITCNMIRAQRSHHCGSCGVCMIRQDHHCAWVDNCVAKGNQRSFCLFLASLTLGFCHTYYVLYLYITQAVMEREVHVIWDTCIVLFLVVGNAAWLSFVLYLLLRLARNIITDVTFYEYLRKPEYVRQQFRGQMQGSWWDFTGLSCLQFAKNCTTFWINA</sequence>
<comment type="catalytic activity">
    <reaction evidence="8">
        <text>L-cysteinyl-[protein] + hexadecanoyl-CoA = S-hexadecanoyl-L-cysteinyl-[protein] + CoA</text>
        <dbReference type="Rhea" id="RHEA:36683"/>
        <dbReference type="Rhea" id="RHEA-COMP:10131"/>
        <dbReference type="Rhea" id="RHEA-COMP:11032"/>
        <dbReference type="ChEBI" id="CHEBI:29950"/>
        <dbReference type="ChEBI" id="CHEBI:57287"/>
        <dbReference type="ChEBI" id="CHEBI:57379"/>
        <dbReference type="ChEBI" id="CHEBI:74151"/>
        <dbReference type="EC" id="2.3.1.225"/>
    </reaction>
</comment>
<dbReference type="EC" id="2.3.1.225" evidence="8"/>
<dbReference type="PROSITE" id="PS50297">
    <property type="entry name" value="ANK_REP_REGION"/>
    <property type="match status" value="1"/>
</dbReference>
<protein>
    <recommendedName>
        <fullName evidence="8">Palmitoyltransferase</fullName>
        <ecNumber evidence="8">2.3.1.225</ecNumber>
    </recommendedName>
</protein>
<reference evidence="10" key="1">
    <citation type="submission" date="2023-08" db="EMBL/GenBank/DDBJ databases">
        <title>Draft sequence of the Babesia gibsoni genome.</title>
        <authorList>
            <person name="Yamagishi J.Y."/>
            <person name="Xuan X.X."/>
        </authorList>
    </citation>
    <scope>NUCLEOTIDE SEQUENCE</scope>
    <source>
        <strain evidence="10">Azabu</strain>
    </source>
</reference>
<evidence type="ECO:0000313" key="11">
    <source>
        <dbReference type="Proteomes" id="UP001230268"/>
    </source>
</evidence>
<evidence type="ECO:0000256" key="4">
    <source>
        <dbReference type="ARBA" id="ARBA00022989"/>
    </source>
</evidence>
<comment type="similarity">
    <text evidence="8">Belongs to the DHHC palmitoyltransferase family.</text>
</comment>
<evidence type="ECO:0000256" key="2">
    <source>
        <dbReference type="ARBA" id="ARBA00022692"/>
    </source>
</evidence>
<keyword evidence="8" id="KW-0808">Transferase</keyword>
<evidence type="ECO:0000256" key="3">
    <source>
        <dbReference type="ARBA" id="ARBA00022737"/>
    </source>
</evidence>
<dbReference type="PANTHER" id="PTHR24161">
    <property type="entry name" value="ANK_REP_REGION DOMAIN-CONTAINING PROTEIN-RELATED"/>
    <property type="match status" value="1"/>
</dbReference>
<dbReference type="PROSITE" id="PS50088">
    <property type="entry name" value="ANK_REPEAT"/>
    <property type="match status" value="1"/>
</dbReference>
<evidence type="ECO:0000313" key="10">
    <source>
        <dbReference type="EMBL" id="KAK1442554.1"/>
    </source>
</evidence>
<comment type="caution">
    <text evidence="10">The sequence shown here is derived from an EMBL/GenBank/DDBJ whole genome shotgun (WGS) entry which is preliminary data.</text>
</comment>
<keyword evidence="4 8" id="KW-1133">Transmembrane helix</keyword>
<dbReference type="InterPro" id="IPR002110">
    <property type="entry name" value="Ankyrin_rpt"/>
</dbReference>
<keyword evidence="6 8" id="KW-0472">Membrane</keyword>
<evidence type="ECO:0000256" key="7">
    <source>
        <dbReference type="PROSITE-ProRule" id="PRU00023"/>
    </source>
</evidence>
<comment type="subcellular location">
    <subcellularLocation>
        <location evidence="1">Membrane</location>
        <topology evidence="1">Multi-pass membrane protein</topology>
    </subcellularLocation>
</comment>
<dbReference type="PANTHER" id="PTHR24161:SF112">
    <property type="entry name" value="ANKYRIN REPEAT-CONTAINING PROTEIN"/>
    <property type="match status" value="1"/>
</dbReference>
<dbReference type="EMBL" id="JAVEPI010000003">
    <property type="protein sequence ID" value="KAK1442554.1"/>
    <property type="molecule type" value="Genomic_DNA"/>
</dbReference>
<dbReference type="InterPro" id="IPR001594">
    <property type="entry name" value="Palmitoyltrfase_DHHC"/>
</dbReference>
<dbReference type="PROSITE" id="PS50216">
    <property type="entry name" value="DHHC"/>
    <property type="match status" value="1"/>
</dbReference>
<dbReference type="GO" id="GO:0019706">
    <property type="term" value="F:protein-cysteine S-palmitoyltransferase activity"/>
    <property type="evidence" value="ECO:0007669"/>
    <property type="project" value="UniProtKB-EC"/>
</dbReference>
<organism evidence="10 11">
    <name type="scientific">Babesia gibsoni</name>
    <dbReference type="NCBI Taxonomy" id="33632"/>
    <lineage>
        <taxon>Eukaryota</taxon>
        <taxon>Sar</taxon>
        <taxon>Alveolata</taxon>
        <taxon>Apicomplexa</taxon>
        <taxon>Aconoidasida</taxon>
        <taxon>Piroplasmida</taxon>
        <taxon>Babesiidae</taxon>
        <taxon>Babesia</taxon>
    </lineage>
</organism>
<evidence type="ECO:0000256" key="1">
    <source>
        <dbReference type="ARBA" id="ARBA00004141"/>
    </source>
</evidence>
<keyword evidence="8" id="KW-0012">Acyltransferase</keyword>
<gene>
    <name evidence="10" type="ORF">BgAZ_300720</name>
</gene>
<feature type="repeat" description="ANK" evidence="7">
    <location>
        <begin position="189"/>
        <end position="221"/>
    </location>
</feature>
<evidence type="ECO:0000256" key="5">
    <source>
        <dbReference type="ARBA" id="ARBA00023043"/>
    </source>
</evidence>
<keyword evidence="2 8" id="KW-0812">Transmembrane</keyword>
<keyword evidence="5 7" id="KW-0040">ANK repeat</keyword>
<dbReference type="GO" id="GO:0016020">
    <property type="term" value="C:membrane"/>
    <property type="evidence" value="ECO:0007669"/>
    <property type="project" value="UniProtKB-SubCell"/>
</dbReference>
<feature type="transmembrane region" description="Helical" evidence="8">
    <location>
        <begin position="543"/>
        <end position="565"/>
    </location>
</feature>
<evidence type="ECO:0000256" key="8">
    <source>
        <dbReference type="RuleBase" id="RU079119"/>
    </source>
</evidence>
<dbReference type="Proteomes" id="UP001230268">
    <property type="component" value="Unassembled WGS sequence"/>
</dbReference>
<keyword evidence="3" id="KW-0677">Repeat</keyword>
<evidence type="ECO:0000256" key="6">
    <source>
        <dbReference type="ARBA" id="ARBA00023136"/>
    </source>
</evidence>
<feature type="transmembrane region" description="Helical" evidence="8">
    <location>
        <begin position="332"/>
        <end position="353"/>
    </location>
</feature>
<feature type="domain" description="Palmitoyltransferase DHHC" evidence="9">
    <location>
        <begin position="498"/>
        <end position="620"/>
    </location>
</feature>
<feature type="transmembrane region" description="Helical" evidence="8">
    <location>
        <begin position="577"/>
        <end position="602"/>
    </location>
</feature>
<name>A0AAD8LKL7_BABGI</name>
<proteinExistence type="inferred from homology"/>
<keyword evidence="11" id="KW-1185">Reference proteome</keyword>
<comment type="domain">
    <text evidence="8">The DHHC domain is required for palmitoyltransferase activity.</text>
</comment>
<feature type="transmembrane region" description="Helical" evidence="8">
    <location>
        <begin position="303"/>
        <end position="320"/>
    </location>
</feature>
<dbReference type="Gene3D" id="1.25.40.20">
    <property type="entry name" value="Ankyrin repeat-containing domain"/>
    <property type="match status" value="1"/>
</dbReference>
<dbReference type="SUPFAM" id="SSF48403">
    <property type="entry name" value="Ankyrin repeat"/>
    <property type="match status" value="1"/>
</dbReference>
<dbReference type="AlphaFoldDB" id="A0AAD8LKL7"/>
<dbReference type="InterPro" id="IPR036770">
    <property type="entry name" value="Ankyrin_rpt-contain_sf"/>
</dbReference>
<dbReference type="Pfam" id="PF01529">
    <property type="entry name" value="DHHC"/>
    <property type="match status" value="1"/>
</dbReference>
<dbReference type="Pfam" id="PF13637">
    <property type="entry name" value="Ank_4"/>
    <property type="match status" value="2"/>
</dbReference>
<accession>A0AAD8LKL7</accession>
<evidence type="ECO:0000259" key="9">
    <source>
        <dbReference type="Pfam" id="PF01529"/>
    </source>
</evidence>